<name>A0AAE3AWZ9_9FIRM</name>
<accession>A0AAE3AWZ9</accession>
<organism evidence="2 3">
    <name type="scientific">Gallintestinimicrobium propionicum</name>
    <dbReference type="NCBI Taxonomy" id="2981770"/>
    <lineage>
        <taxon>Bacteria</taxon>
        <taxon>Bacillati</taxon>
        <taxon>Bacillota</taxon>
        <taxon>Clostridia</taxon>
        <taxon>Lachnospirales</taxon>
        <taxon>Lachnospiraceae</taxon>
        <taxon>Gallintestinimicrobium</taxon>
    </lineage>
</organism>
<dbReference type="RefSeq" id="WP_308728213.1">
    <property type="nucleotide sequence ID" value="NZ_JAJEQF010000017.1"/>
</dbReference>
<keyword evidence="1" id="KW-0812">Transmembrane</keyword>
<sequence length="115" mass="12492">MTVQTPLQLVITIGIIALGTFLIRALPFFLFPAGKETPRVVTYLGAVLPSASIAMLVVYCFKNVSVFSGSHGLPELISALFVIVVHKWRHNLLLSIVGGTVLYMLLVQLVFPVLA</sequence>
<evidence type="ECO:0000313" key="2">
    <source>
        <dbReference type="EMBL" id="MCC2167647.1"/>
    </source>
</evidence>
<feature type="transmembrane region" description="Helical" evidence="1">
    <location>
        <begin position="6"/>
        <end position="31"/>
    </location>
</feature>
<gene>
    <name evidence="2" type="ORF">LKD45_08085</name>
</gene>
<keyword evidence="1" id="KW-1133">Transmembrane helix</keyword>
<proteinExistence type="predicted"/>
<evidence type="ECO:0000256" key="1">
    <source>
        <dbReference type="SAM" id="Phobius"/>
    </source>
</evidence>
<feature type="transmembrane region" description="Helical" evidence="1">
    <location>
        <begin position="40"/>
        <end position="59"/>
    </location>
</feature>
<dbReference type="InterPro" id="IPR008407">
    <property type="entry name" value="Brnchd-chn_aa_trnsp_AzlD"/>
</dbReference>
<keyword evidence="1" id="KW-0472">Membrane</keyword>
<dbReference type="PIRSF" id="PIRSF003203">
    <property type="entry name" value="AzlD"/>
    <property type="match status" value="1"/>
</dbReference>
<dbReference type="Proteomes" id="UP001199355">
    <property type="component" value="Unassembled WGS sequence"/>
</dbReference>
<dbReference type="AlphaFoldDB" id="A0AAE3AWZ9"/>
<keyword evidence="3" id="KW-1185">Reference proteome</keyword>
<protein>
    <submittedName>
        <fullName evidence="2">AzlD domain-containing protein</fullName>
    </submittedName>
</protein>
<reference evidence="2 3" key="1">
    <citation type="submission" date="2021-10" db="EMBL/GenBank/DDBJ databases">
        <title>Anaerobic single-cell dispensing facilitates the cultivation of human gut bacteria.</title>
        <authorList>
            <person name="Afrizal A."/>
        </authorList>
    </citation>
    <scope>NUCLEOTIDE SEQUENCE [LARGE SCALE GENOMIC DNA]</scope>
    <source>
        <strain evidence="2 3">CLA-AA-H244</strain>
    </source>
</reference>
<evidence type="ECO:0000313" key="3">
    <source>
        <dbReference type="Proteomes" id="UP001199355"/>
    </source>
</evidence>
<dbReference type="Pfam" id="PF05437">
    <property type="entry name" value="AzlD"/>
    <property type="match status" value="1"/>
</dbReference>
<comment type="caution">
    <text evidence="2">The sequence shown here is derived from an EMBL/GenBank/DDBJ whole genome shotgun (WGS) entry which is preliminary data.</text>
</comment>
<dbReference type="EMBL" id="JAJEQF010000017">
    <property type="protein sequence ID" value="MCC2167647.1"/>
    <property type="molecule type" value="Genomic_DNA"/>
</dbReference>
<feature type="transmembrane region" description="Helical" evidence="1">
    <location>
        <begin position="92"/>
        <end position="114"/>
    </location>
</feature>